<evidence type="ECO:0000256" key="1">
    <source>
        <dbReference type="ARBA" id="ARBA00005125"/>
    </source>
</evidence>
<dbReference type="OrthoDB" id="9803010at2"/>
<reference evidence="4 5" key="1">
    <citation type="submission" date="2019-02" db="EMBL/GenBank/DDBJ databases">
        <title>Complete genome sequence of Pseudomonas sp. SNU WT1 isolated from rainbow trout.</title>
        <authorList>
            <person name="Oh W.T."/>
            <person name="Park S.C."/>
        </authorList>
    </citation>
    <scope>NUCLEOTIDE SEQUENCE [LARGE SCALE GENOMIC DNA]</scope>
    <source>
        <strain evidence="4 5">SNU WT1</strain>
    </source>
</reference>
<gene>
    <name evidence="4" type="ORF">EXN22_20380</name>
</gene>
<accession>A0A411MM73</accession>
<name>A0A411MM73_9PSED</name>
<keyword evidence="5" id="KW-1185">Reference proteome</keyword>
<dbReference type="Pfam" id="PF01370">
    <property type="entry name" value="Epimerase"/>
    <property type="match status" value="1"/>
</dbReference>
<dbReference type="Proteomes" id="UP000291130">
    <property type="component" value="Chromosome"/>
</dbReference>
<dbReference type="KEGG" id="ptk:EXN22_20380"/>
<organism evidence="4 5">
    <name type="scientific">Pseudomonas tructae</name>
    <dbReference type="NCBI Taxonomy" id="2518644"/>
    <lineage>
        <taxon>Bacteria</taxon>
        <taxon>Pseudomonadati</taxon>
        <taxon>Pseudomonadota</taxon>
        <taxon>Gammaproteobacteria</taxon>
        <taxon>Pseudomonadales</taxon>
        <taxon>Pseudomonadaceae</taxon>
        <taxon>Pseudomonas</taxon>
    </lineage>
</organism>
<feature type="domain" description="NAD-dependent epimerase/dehydratase" evidence="3">
    <location>
        <begin position="3"/>
        <end position="224"/>
    </location>
</feature>
<dbReference type="EMBL" id="CP035952">
    <property type="protein sequence ID" value="QBF27924.1"/>
    <property type="molecule type" value="Genomic_DNA"/>
</dbReference>
<evidence type="ECO:0000313" key="5">
    <source>
        <dbReference type="Proteomes" id="UP000291130"/>
    </source>
</evidence>
<dbReference type="AlphaFoldDB" id="A0A411MM73"/>
<dbReference type="Gene3D" id="3.40.50.720">
    <property type="entry name" value="NAD(P)-binding Rossmann-like Domain"/>
    <property type="match status" value="1"/>
</dbReference>
<evidence type="ECO:0000256" key="2">
    <source>
        <dbReference type="ARBA" id="ARBA00007637"/>
    </source>
</evidence>
<dbReference type="InterPro" id="IPR036291">
    <property type="entry name" value="NAD(P)-bd_dom_sf"/>
</dbReference>
<protein>
    <submittedName>
        <fullName evidence="4">NAD-dependent epimerase/dehydratase family protein</fullName>
    </submittedName>
</protein>
<evidence type="ECO:0000313" key="4">
    <source>
        <dbReference type="EMBL" id="QBF27924.1"/>
    </source>
</evidence>
<dbReference type="SUPFAM" id="SSF51735">
    <property type="entry name" value="NAD(P)-binding Rossmann-fold domains"/>
    <property type="match status" value="1"/>
</dbReference>
<comment type="pathway">
    <text evidence="1">Bacterial outer membrane biogenesis; LPS O-antigen biosynthesis.</text>
</comment>
<comment type="similarity">
    <text evidence="2">Belongs to the NAD(P)-dependent epimerase/dehydratase family.</text>
</comment>
<evidence type="ECO:0000259" key="3">
    <source>
        <dbReference type="Pfam" id="PF01370"/>
    </source>
</evidence>
<sequence length="300" mass="32737">MKILLTGAGGFVGGHLLRTAIETFGHDNVVALTSRELDGVQSVVAKGHDLSQLGPDRFNDIDVLIHAGAFTPKSGQEANDIEACGRNISFTENLLRFQFASLKKVVFTSTLDVYAAAERISESTPLAPATLYGASKLYGEKMVEVFASQRSISHEILRLGHIYGPGEEAYQKILPLTISNILSGKPVQIWGGGEELRSFIYIEDIVSAILKAVTCDTGERVINIVGGAPISIKALVEKLVVISGRSVQVNHQAVSTRGRDFVFDNRLLKKTLLAEEYDFDRGLTAEFNHMLLKLQSVQDH</sequence>
<dbReference type="RefSeq" id="WP_130265758.1">
    <property type="nucleotide sequence ID" value="NZ_CP035952.1"/>
</dbReference>
<proteinExistence type="inferred from homology"/>
<dbReference type="PANTHER" id="PTHR43000">
    <property type="entry name" value="DTDP-D-GLUCOSE 4,6-DEHYDRATASE-RELATED"/>
    <property type="match status" value="1"/>
</dbReference>
<dbReference type="InterPro" id="IPR001509">
    <property type="entry name" value="Epimerase_deHydtase"/>
</dbReference>